<evidence type="ECO:0000313" key="2">
    <source>
        <dbReference type="Proteomes" id="UP000242872"/>
    </source>
</evidence>
<dbReference type="HOGENOM" id="CLU_2257233_0_0_2"/>
<dbReference type="EMBL" id="GL876957">
    <property type="protein sequence ID" value="EGD71852.1"/>
    <property type="molecule type" value="Genomic_DNA"/>
</dbReference>
<dbReference type="Proteomes" id="UP000242872">
    <property type="component" value="Unassembled WGS sequence"/>
</dbReference>
<dbReference type="AlphaFoldDB" id="F2UTT9"/>
<accession>F2UTT9</accession>
<gene>
    <name evidence="1" type="ORF">CSMARM4_0019</name>
</gene>
<organism evidence="1 2">
    <name type="scientific">Candidatus Parvarchaeum acidiphilum ARMAN-4_'5-way FS'</name>
    <dbReference type="NCBI Taxonomy" id="994837"/>
    <lineage>
        <taxon>Archaea</taxon>
        <taxon>Candidatus Parvarchaeota</taxon>
        <taxon>Candidatus Parvarchaeum</taxon>
    </lineage>
</organism>
<reference evidence="1 2" key="1">
    <citation type="submission" date="2011-03" db="EMBL/GenBank/DDBJ databases">
        <title>A unique three-unit tRNA splicing endonuclease found in ultrasmall Archaea possesses broad substrate specificity.</title>
        <authorList>
            <person name="Fujishima K."/>
            <person name="Sugahara J."/>
            <person name="Miller C.S."/>
            <person name="Baker B.J."/>
            <person name="Di Giulio M."/>
            <person name="Tomita M."/>
            <person name="Banfield J.F."/>
            <person name="Kanai A."/>
        </authorList>
    </citation>
    <scope>NUCLEOTIDE SEQUENCE [LARGE SCALE GENOMIC DNA]</scope>
</reference>
<sequence length="103" mass="11678">MAKEKIKYRKGQVLGTEKRQCNVCNKLTNQQVVYFFAKRSGWIWGGVIGMALTGNAHVAYICSECKTAIPAENQNALKEKYGWSNFSGFKGIPKQDIEFIIRK</sequence>
<proteinExistence type="predicted"/>
<evidence type="ECO:0000313" key="1">
    <source>
        <dbReference type="EMBL" id="EGD71852.1"/>
    </source>
</evidence>
<name>F2UTT9_PARA4</name>
<protein>
    <submittedName>
        <fullName evidence="1">Uncharacterized protein</fullName>
    </submittedName>
</protein>